<gene>
    <name evidence="1" type="ORF">ymoll0001_26220</name>
</gene>
<evidence type="ECO:0000313" key="2">
    <source>
        <dbReference type="Proteomes" id="UP000003027"/>
    </source>
</evidence>
<evidence type="ECO:0000313" key="1">
    <source>
        <dbReference type="EMBL" id="EEQ11113.1"/>
    </source>
</evidence>
<keyword evidence="2" id="KW-1185">Reference proteome</keyword>
<dbReference type="EMBL" id="AALD02000011">
    <property type="protein sequence ID" value="EEQ11113.1"/>
    <property type="molecule type" value="Genomic_DNA"/>
</dbReference>
<reference evidence="1" key="1">
    <citation type="submission" date="2008-12" db="EMBL/GenBank/DDBJ databases">
        <title>Annotation of the Yersinia mollaretii ATCC 43969 genome.</title>
        <authorList>
            <person name="Read T.D."/>
            <person name="Akmal A."/>
            <person name="Bishop-Lilly K."/>
            <person name="Chen P.E."/>
            <person name="Cook C."/>
            <person name="Kiley M.P."/>
            <person name="Lentz S."/>
            <person name="Mateczun A."/>
            <person name="Nagarajan N."/>
            <person name="Nolan N."/>
            <person name="Osborne B.I."/>
            <person name="Pop M."/>
            <person name="Sozhamannan S."/>
            <person name="Stewart A.C."/>
            <person name="Sulakvelidze A."/>
            <person name="Thomason B."/>
            <person name="Willner K."/>
            <person name="Zwick M.E."/>
        </authorList>
    </citation>
    <scope>NUCLEOTIDE SEQUENCE [LARGE SCALE GENOMIC DNA]</scope>
    <source>
        <strain evidence="1">ATCC 43969</strain>
    </source>
</reference>
<comment type="caution">
    <text evidence="1">The sequence shown here is derived from an EMBL/GenBank/DDBJ whole genome shotgun (WGS) entry which is preliminary data.</text>
</comment>
<proteinExistence type="predicted"/>
<name>A0ABP2EJF9_YERMW</name>
<dbReference type="Proteomes" id="UP000003027">
    <property type="component" value="Unassembled WGS sequence"/>
</dbReference>
<sequence length="39" mass="4465">MRITVKIDMNQFGGDWGYSAKNEISMRIRISDNAFLAQS</sequence>
<organism evidence="1 2">
    <name type="scientific">Yersinia mollaretii (strain ATCC 43969 / DSM 18520 / CIP 103324 / CNY 7263 / WAIP 204)</name>
    <dbReference type="NCBI Taxonomy" id="349967"/>
    <lineage>
        <taxon>Bacteria</taxon>
        <taxon>Pseudomonadati</taxon>
        <taxon>Pseudomonadota</taxon>
        <taxon>Gammaproteobacteria</taxon>
        <taxon>Enterobacterales</taxon>
        <taxon>Yersiniaceae</taxon>
        <taxon>Yersinia</taxon>
    </lineage>
</organism>
<protein>
    <submittedName>
        <fullName evidence="1">Uncharacterized protein</fullName>
    </submittedName>
</protein>
<accession>A0ABP2EJF9</accession>